<protein>
    <submittedName>
        <fullName evidence="1">Uncharacterized protein</fullName>
    </submittedName>
</protein>
<name>A0A8H7R3J5_9FUNG</name>
<dbReference type="EMBL" id="JAEPRD010000056">
    <property type="protein sequence ID" value="KAG2202920.1"/>
    <property type="molecule type" value="Genomic_DNA"/>
</dbReference>
<proteinExistence type="predicted"/>
<accession>A0A8H7R3J5</accession>
<sequence>FLDQRNRD</sequence>
<feature type="non-terminal residue" evidence="1">
    <location>
        <position position="1"/>
    </location>
</feature>
<organism evidence="1 2">
    <name type="scientific">Mucor saturninus</name>
    <dbReference type="NCBI Taxonomy" id="64648"/>
    <lineage>
        <taxon>Eukaryota</taxon>
        <taxon>Fungi</taxon>
        <taxon>Fungi incertae sedis</taxon>
        <taxon>Mucoromycota</taxon>
        <taxon>Mucoromycotina</taxon>
        <taxon>Mucoromycetes</taxon>
        <taxon>Mucorales</taxon>
        <taxon>Mucorineae</taxon>
        <taxon>Mucoraceae</taxon>
        <taxon>Mucor</taxon>
    </lineage>
</organism>
<evidence type="ECO:0000313" key="2">
    <source>
        <dbReference type="Proteomes" id="UP000603453"/>
    </source>
</evidence>
<gene>
    <name evidence="1" type="ORF">INT47_008952</name>
</gene>
<keyword evidence="2" id="KW-1185">Reference proteome</keyword>
<reference evidence="1" key="1">
    <citation type="submission" date="2020-12" db="EMBL/GenBank/DDBJ databases">
        <title>Metabolic potential, ecology and presence of endohyphal bacteria is reflected in genomic diversity of Mucoromycotina.</title>
        <authorList>
            <person name="Muszewska A."/>
            <person name="Okrasinska A."/>
            <person name="Steczkiewicz K."/>
            <person name="Drgas O."/>
            <person name="Orlowska M."/>
            <person name="Perlinska-Lenart U."/>
            <person name="Aleksandrzak-Piekarczyk T."/>
            <person name="Szatraj K."/>
            <person name="Zielenkiewicz U."/>
            <person name="Pilsyk S."/>
            <person name="Malc E."/>
            <person name="Mieczkowski P."/>
            <person name="Kruszewska J.S."/>
            <person name="Biernat P."/>
            <person name="Pawlowska J."/>
        </authorList>
    </citation>
    <scope>NUCLEOTIDE SEQUENCE</scope>
    <source>
        <strain evidence="1">WA0000017839</strain>
    </source>
</reference>
<evidence type="ECO:0000313" key="1">
    <source>
        <dbReference type="EMBL" id="KAG2202920.1"/>
    </source>
</evidence>
<comment type="caution">
    <text evidence="1">The sequence shown here is derived from an EMBL/GenBank/DDBJ whole genome shotgun (WGS) entry which is preliminary data.</text>
</comment>
<dbReference type="Proteomes" id="UP000603453">
    <property type="component" value="Unassembled WGS sequence"/>
</dbReference>